<dbReference type="AlphaFoldDB" id="A0A399DSV4"/>
<comment type="caution">
    <text evidence="2">The sequence shown here is derived from an EMBL/GenBank/DDBJ whole genome shotgun (WGS) entry which is preliminary data.</text>
</comment>
<dbReference type="SUPFAM" id="SSF56281">
    <property type="entry name" value="Metallo-hydrolase/oxidoreductase"/>
    <property type="match status" value="1"/>
</dbReference>
<dbReference type="RefSeq" id="WP_119316809.1">
    <property type="nucleotide sequence ID" value="NZ_QXDL01000363.1"/>
</dbReference>
<dbReference type="GO" id="GO:0016787">
    <property type="term" value="F:hydrolase activity"/>
    <property type="evidence" value="ECO:0007669"/>
    <property type="project" value="UniProtKB-KW"/>
</dbReference>
<dbReference type="EC" id="3.-.-.-" evidence="2"/>
<reference evidence="2 3" key="1">
    <citation type="submission" date="2018-08" db="EMBL/GenBank/DDBJ databases">
        <title>Meiothermus terrae DSM 26712 genome sequencing project.</title>
        <authorList>
            <person name="Da Costa M.S."/>
            <person name="Albuquerque L."/>
            <person name="Raposo P."/>
            <person name="Froufe H.J.C."/>
            <person name="Barroso C.S."/>
            <person name="Egas C."/>
        </authorList>
    </citation>
    <scope>NUCLEOTIDE SEQUENCE [LARGE SCALE GENOMIC DNA]</scope>
    <source>
        <strain evidence="2 3">DSM 26712</strain>
    </source>
</reference>
<evidence type="ECO:0000313" key="2">
    <source>
        <dbReference type="EMBL" id="RIH75285.1"/>
    </source>
</evidence>
<dbReference type="InterPro" id="IPR036866">
    <property type="entry name" value="RibonucZ/Hydroxyglut_hydro"/>
</dbReference>
<dbReference type="InterPro" id="IPR001279">
    <property type="entry name" value="Metallo-B-lactamas"/>
</dbReference>
<dbReference type="SMART" id="SM00849">
    <property type="entry name" value="Lactamase_B"/>
    <property type="match status" value="1"/>
</dbReference>
<organism evidence="2 3">
    <name type="scientific">Calidithermus terrae</name>
    <dbReference type="NCBI Taxonomy" id="1408545"/>
    <lineage>
        <taxon>Bacteria</taxon>
        <taxon>Thermotogati</taxon>
        <taxon>Deinococcota</taxon>
        <taxon>Deinococci</taxon>
        <taxon>Thermales</taxon>
        <taxon>Thermaceae</taxon>
        <taxon>Calidithermus</taxon>
    </lineage>
</organism>
<gene>
    <name evidence="2" type="primary">yflN_2</name>
    <name evidence="2" type="ORF">Mterra_03996</name>
</gene>
<sequence>MKATPYGPHLVQLTQAFPFPINAFLVREEDGFTLIDTAWGQARAIVAAARALGAPVRRIALTHGHADHAGSLEALHALLPEAEVLVGRREARLMRGERSPEAGEGQQPVGGKFVPLGFAPSRLLEPGDRVGSLEVIAAPGHSPGQLAFLDARDRTLIVGDAFQTQGGVAVAGVVRPLFPLPAWFTWDAERSLQTARSLRALGPSRLAVGHGNTLENPLAAMDAAITAAERRLGRRLSAAGR</sequence>
<accession>A0A399DSV4</accession>
<dbReference type="PANTHER" id="PTHR42951">
    <property type="entry name" value="METALLO-BETA-LACTAMASE DOMAIN-CONTAINING"/>
    <property type="match status" value="1"/>
</dbReference>
<dbReference type="PANTHER" id="PTHR42951:SF9">
    <property type="entry name" value="METAL-DEPENDENT HYDROLASE"/>
    <property type="match status" value="1"/>
</dbReference>
<dbReference type="Pfam" id="PF00753">
    <property type="entry name" value="Lactamase_B"/>
    <property type="match status" value="1"/>
</dbReference>
<name>A0A399DSV4_9DEIN</name>
<dbReference type="CDD" id="cd07721">
    <property type="entry name" value="yflN-like_MBL-fold"/>
    <property type="match status" value="1"/>
</dbReference>
<evidence type="ECO:0000259" key="1">
    <source>
        <dbReference type="SMART" id="SM00849"/>
    </source>
</evidence>
<protein>
    <submittedName>
        <fullName evidence="2">Putative metallo-hydrolase YflN</fullName>
        <ecNumber evidence="2">3.-.-.-</ecNumber>
    </submittedName>
</protein>
<dbReference type="Proteomes" id="UP000265715">
    <property type="component" value="Unassembled WGS sequence"/>
</dbReference>
<evidence type="ECO:0000313" key="3">
    <source>
        <dbReference type="Proteomes" id="UP000265715"/>
    </source>
</evidence>
<proteinExistence type="predicted"/>
<dbReference type="EMBL" id="QXDL01000363">
    <property type="protein sequence ID" value="RIH75285.1"/>
    <property type="molecule type" value="Genomic_DNA"/>
</dbReference>
<keyword evidence="3" id="KW-1185">Reference proteome</keyword>
<dbReference type="Gene3D" id="3.60.15.10">
    <property type="entry name" value="Ribonuclease Z/Hydroxyacylglutathione hydrolase-like"/>
    <property type="match status" value="1"/>
</dbReference>
<dbReference type="InterPro" id="IPR050855">
    <property type="entry name" value="NDM-1-like"/>
</dbReference>
<feature type="domain" description="Metallo-beta-lactamase" evidence="1">
    <location>
        <begin position="20"/>
        <end position="210"/>
    </location>
</feature>
<dbReference type="OrthoDB" id="9802248at2"/>
<keyword evidence="2" id="KW-0378">Hydrolase</keyword>